<dbReference type="Gene3D" id="2.60.40.3690">
    <property type="match status" value="1"/>
</dbReference>
<dbReference type="Gene3D" id="2.60.40.2580">
    <property type="match status" value="1"/>
</dbReference>
<keyword evidence="1" id="KW-0732">Signal</keyword>
<evidence type="ECO:0000256" key="1">
    <source>
        <dbReference type="SAM" id="SignalP"/>
    </source>
</evidence>
<evidence type="ECO:0000313" key="2">
    <source>
        <dbReference type="EMBL" id="SHE93861.1"/>
    </source>
</evidence>
<organism evidence="2 3">
    <name type="scientific">Bacteroides faecichinchillae</name>
    <dbReference type="NCBI Taxonomy" id="871325"/>
    <lineage>
        <taxon>Bacteria</taxon>
        <taxon>Pseudomonadati</taxon>
        <taxon>Bacteroidota</taxon>
        <taxon>Bacteroidia</taxon>
        <taxon>Bacteroidales</taxon>
        <taxon>Bacteroidaceae</taxon>
        <taxon>Bacteroides</taxon>
    </lineage>
</organism>
<dbReference type="RefSeq" id="WP_033886560.1">
    <property type="nucleotide sequence ID" value="NZ_FQVD01000008.1"/>
</dbReference>
<evidence type="ECO:0000313" key="3">
    <source>
        <dbReference type="Proteomes" id="UP000184436"/>
    </source>
</evidence>
<dbReference type="OrthoDB" id="1048898at2"/>
<accession>A0A1M4XKB2</accession>
<protein>
    <recommendedName>
        <fullName evidence="4">Major fimbrial subunit protein type IV, Fimbrillin, C-terminal</fullName>
    </recommendedName>
</protein>
<name>A0A1M4XKB2_9BACE</name>
<dbReference type="PROSITE" id="PS51257">
    <property type="entry name" value="PROKAR_LIPOPROTEIN"/>
    <property type="match status" value="1"/>
</dbReference>
<dbReference type="EMBL" id="FQVD01000008">
    <property type="protein sequence ID" value="SHE93861.1"/>
    <property type="molecule type" value="Genomic_DNA"/>
</dbReference>
<dbReference type="Proteomes" id="UP000184436">
    <property type="component" value="Unassembled WGS sequence"/>
</dbReference>
<reference evidence="2 3" key="1">
    <citation type="submission" date="2016-11" db="EMBL/GenBank/DDBJ databases">
        <authorList>
            <person name="Jaros S."/>
            <person name="Januszkiewicz K."/>
            <person name="Wedrychowicz H."/>
        </authorList>
    </citation>
    <scope>NUCLEOTIDE SEQUENCE [LARGE SCALE GENOMIC DNA]</scope>
    <source>
        <strain evidence="2 3">DSM 26883</strain>
    </source>
</reference>
<dbReference type="GO" id="GO:0009418">
    <property type="term" value="C:pilus shaft"/>
    <property type="evidence" value="ECO:0007669"/>
    <property type="project" value="InterPro"/>
</dbReference>
<sequence length="446" mass="49787">MRLLKLTYYLFFALASAISLFGCSQDEYMEEQDVKQSQIKAQLILSVSTPQTGVRAGETTLTGKDVENECRKLTLFIMNADGSGIQDYSVTGDNLQNKNLFFNVVTSQGQKKIFAAVNMPDAQIAKIKEATDHNPVLTISNITDITTDNNFLMTGQAATEDGNIIINIEAEKTTKVKATLTRIMSKVLLTCSTKEDNDEYVKLIQDNGYIRLDNVHYVLDTTNKKFFPFTKSNNEDPNFNMSKTDASDFFPATSKPEEGATAVKYNASRVQEGANKYTEGLYCLENTFSMDQEDLTRAKEITTYLKIAAKFTPKNIDGSKNLPEADANSKLTNGTFYTCKKAPESAKEMCYSTIQNGINYLKNTYNITVDNEDFTTHAGGWQYYEAFVNSPVFSDGANIVRNNYYIINITSFTAPLLEKTIEVNTIICPWSIKGKTTIDVETGNNK</sequence>
<keyword evidence="3" id="KW-1185">Reference proteome</keyword>
<evidence type="ECO:0008006" key="4">
    <source>
        <dbReference type="Google" id="ProtNLM"/>
    </source>
</evidence>
<proteinExistence type="predicted"/>
<gene>
    <name evidence="2" type="ORF">SAMN05444349_108108</name>
</gene>
<dbReference type="InterPro" id="IPR047786">
    <property type="entry name" value="Mfa1_fim"/>
</dbReference>
<feature type="signal peptide" evidence="1">
    <location>
        <begin position="1"/>
        <end position="24"/>
    </location>
</feature>
<dbReference type="NCBIfam" id="NF038041">
    <property type="entry name" value="fim_Mfa1_fam"/>
    <property type="match status" value="1"/>
</dbReference>
<dbReference type="AlphaFoldDB" id="A0A1M4XKB2"/>
<feature type="chain" id="PRO_5030031177" description="Major fimbrial subunit protein type IV, Fimbrillin, C-terminal" evidence="1">
    <location>
        <begin position="25"/>
        <end position="446"/>
    </location>
</feature>
<dbReference type="STRING" id="871325.SAMN05444349_108108"/>